<dbReference type="InterPro" id="IPR027417">
    <property type="entry name" value="P-loop_NTPase"/>
</dbReference>
<dbReference type="Gene3D" id="3.40.50.300">
    <property type="entry name" value="P-loop containing nucleotide triphosphate hydrolases"/>
    <property type="match status" value="1"/>
</dbReference>
<proteinExistence type="predicted"/>
<organism evidence="1 2">
    <name type="scientific">Emticicia agri</name>
    <dbReference type="NCBI Taxonomy" id="2492393"/>
    <lineage>
        <taxon>Bacteria</taxon>
        <taxon>Pseudomonadati</taxon>
        <taxon>Bacteroidota</taxon>
        <taxon>Cytophagia</taxon>
        <taxon>Cytophagales</taxon>
        <taxon>Leadbetterellaceae</taxon>
        <taxon>Emticicia</taxon>
    </lineage>
</organism>
<keyword evidence="2" id="KW-1185">Reference proteome</keyword>
<dbReference type="AlphaFoldDB" id="A0A4Q5M2C9"/>
<sequence>MIQAEAKATLDALESSAGTTTGLLKHNTANYWIDKAKKQPRPRYLFDEFWIEGEICILYADTNVGKSILAVQIGDSISKGMATDGFRMTAEKQKILYFDFELSEKQFEERYSVDFQEHYQFDDNFIRVEIDPDARIPDNQTFEDFLADSIEKLISDSGIKILIIDNLTYLRNETEKAASAAPLMQHLNNLKKRYGLSLLILAHTPKRDPTRPITRNDAQGSSRLMQFTDAAFAIGQSQKDKNLRYLKQVKIRIARLAYDGENVAICQINKPSNFVRFELLAFEREKDHLKEITDQDREQRIADALTLKKQGLSNCQIASQLGVTEGSVRKWLKKHSN</sequence>
<protein>
    <submittedName>
        <fullName evidence="1">LuxR family transcriptional regulator</fullName>
    </submittedName>
</protein>
<evidence type="ECO:0000313" key="1">
    <source>
        <dbReference type="EMBL" id="RYU96255.1"/>
    </source>
</evidence>
<dbReference type="EMBL" id="SEWF01000009">
    <property type="protein sequence ID" value="RYU96255.1"/>
    <property type="molecule type" value="Genomic_DNA"/>
</dbReference>
<name>A0A4Q5M2C9_9BACT</name>
<dbReference type="Gene3D" id="1.10.10.60">
    <property type="entry name" value="Homeodomain-like"/>
    <property type="match status" value="1"/>
</dbReference>
<dbReference type="Pfam" id="PF13384">
    <property type="entry name" value="HTH_23"/>
    <property type="match status" value="1"/>
</dbReference>
<dbReference type="SUPFAM" id="SSF52540">
    <property type="entry name" value="P-loop containing nucleoside triphosphate hydrolases"/>
    <property type="match status" value="1"/>
</dbReference>
<gene>
    <name evidence="1" type="ORF">EWM59_08550</name>
</gene>
<accession>A0A4Q5M2C9</accession>
<evidence type="ECO:0000313" key="2">
    <source>
        <dbReference type="Proteomes" id="UP000293162"/>
    </source>
</evidence>
<dbReference type="OrthoDB" id="786308at2"/>
<dbReference type="Proteomes" id="UP000293162">
    <property type="component" value="Unassembled WGS sequence"/>
</dbReference>
<reference evidence="1 2" key="1">
    <citation type="submission" date="2019-02" db="EMBL/GenBank/DDBJ databases">
        <title>Bacterial novel species Emticicia sp. 17J42-9 isolated from soil.</title>
        <authorList>
            <person name="Jung H.-Y."/>
        </authorList>
    </citation>
    <scope>NUCLEOTIDE SEQUENCE [LARGE SCALE GENOMIC DNA]</scope>
    <source>
        <strain evidence="1 2">17J42-9</strain>
    </source>
</reference>
<comment type="caution">
    <text evidence="1">The sequence shown here is derived from an EMBL/GenBank/DDBJ whole genome shotgun (WGS) entry which is preliminary data.</text>
</comment>
<dbReference type="Pfam" id="PF13481">
    <property type="entry name" value="AAA_25"/>
    <property type="match status" value="1"/>
</dbReference>